<reference evidence="2" key="1">
    <citation type="submission" date="2015-07" db="EMBL/GenBank/DDBJ databases">
        <title>Genome sequencing project for genomic taxonomy and phylogenomics of Bacillus-like bacteria.</title>
        <authorList>
            <person name="Liu B."/>
            <person name="Wang J."/>
            <person name="Zhu Y."/>
            <person name="Liu G."/>
            <person name="Chen Q."/>
            <person name="Chen Z."/>
            <person name="Lan J."/>
            <person name="Che J."/>
            <person name="Ge C."/>
            <person name="Shi H."/>
            <person name="Pan Z."/>
            <person name="Liu X."/>
        </authorList>
    </citation>
    <scope>NUCLEOTIDE SEQUENCE [LARGE SCALE GENOMIC DNA]</scope>
    <source>
        <strain evidence="2">FJAT-27997</strain>
    </source>
</reference>
<accession>A0A0K9GV04</accession>
<dbReference type="EMBL" id="LFZW01000001">
    <property type="protein sequence ID" value="KMY50077.1"/>
    <property type="molecule type" value="Genomic_DNA"/>
</dbReference>
<evidence type="ECO:0000313" key="2">
    <source>
        <dbReference type="Proteomes" id="UP000037146"/>
    </source>
</evidence>
<evidence type="ECO:0000313" key="1">
    <source>
        <dbReference type="EMBL" id="KMY50077.1"/>
    </source>
</evidence>
<dbReference type="Proteomes" id="UP000037146">
    <property type="component" value="Unassembled WGS sequence"/>
</dbReference>
<protein>
    <submittedName>
        <fullName evidence="1">Uncharacterized protein</fullName>
    </submittedName>
</protein>
<gene>
    <name evidence="1" type="ORF">AC625_11660</name>
</gene>
<proteinExistence type="predicted"/>
<sequence length="63" mass="7325">MCNNTLGMRYSAEYFLFKYVSFLLFSIDMNLKKGLIVYSLFPAGIDNPIAEGDFYYTIAEYKN</sequence>
<dbReference type="PATRIC" id="fig|1679170.3.peg.2639"/>
<keyword evidence="2" id="KW-1185">Reference proteome</keyword>
<name>A0A0K9GV04_9BACI</name>
<organism evidence="1 2">
    <name type="scientific">Peribacillus loiseleuriae</name>
    <dbReference type="NCBI Taxonomy" id="1679170"/>
    <lineage>
        <taxon>Bacteria</taxon>
        <taxon>Bacillati</taxon>
        <taxon>Bacillota</taxon>
        <taxon>Bacilli</taxon>
        <taxon>Bacillales</taxon>
        <taxon>Bacillaceae</taxon>
        <taxon>Peribacillus</taxon>
    </lineage>
</organism>
<dbReference type="AlphaFoldDB" id="A0A0K9GV04"/>
<comment type="caution">
    <text evidence="1">The sequence shown here is derived from an EMBL/GenBank/DDBJ whole genome shotgun (WGS) entry which is preliminary data.</text>
</comment>